<evidence type="ECO:0000313" key="8">
    <source>
        <dbReference type="EMBL" id="KAF5195141.1"/>
    </source>
</evidence>
<feature type="domain" description="TF-B3" evidence="7">
    <location>
        <begin position="178"/>
        <end position="274"/>
    </location>
</feature>
<dbReference type="EMBL" id="JABWDY010017771">
    <property type="protein sequence ID" value="KAF5195141.1"/>
    <property type="molecule type" value="Genomic_DNA"/>
</dbReference>
<sequence length="998" mass="114679">MGRSNLPSFFKVLIHDFSQELRLPADYIKNFNGEVPKSFILTSSTRRSWVVSVKKVDNDLFLSEEWPNFANDNALEFGDLLVFIYNDNSEFGVKIFGCNACEKEVELAMKNNAESNSNLKEEQEVKDFENSDKLHSRFRHKYFRRRRRTVEAAVTDKVTSFPNSMPIKTERSEVLEVGLSFTATFEPPEKCEISIPNKIVKEKGLVEKDTMVLLDPCGRSWPVTISSRKKGRTTLTAGWSDFCTANRLNTNDTCHFQFIEGMGDAIKVEIFRTRLKGPTAKPASAGMKMSTDISKKVIEAPTRKRPREFVNDRVLHNNKQERCSKFESHVKERDKGEPRRKQRDSLSNRLIAAQEKHRIIAAAAFTSNNAFCYVAMQASYVGKNFTLVLPSAFAKKYMKHTPRGVTLRDSNGGTWHAQYRVGAQHKLIMGWKAFVFDNHLKECDVCIFELVDEKLKHYELKAIPKKFISRFGKELSNVAVLKVHRRKEWNVELREEEDQVWFQDGWHEFVEYHSIRARYMLVFRYDGNSQFSAIIFDKSASEIKYPCDTNTIEEPNIASQISLHYLPLKLVMDRCDNQKTSKHCTTSSQHPRSFLDHNATTRAKTISNSDSGFRKQRKWMSMPRKPVPVQGKETISRATRTFTSENPFCVVCMRPSQVRVWFMLALPTVFTKKYLTNDERVVTLRVSDERTWQVHCAGRQRVRLSKGWKAFVLDNNLEENDSCIFELVDKMELKVAIFKVYQDPSQIKSISTQPKSQSCNLFCQYNGKKRKLTDPKEKDVFEPVKEEEACPMVDKNDDDDDALLDCNRPCSSTEPITSTTAIKVTPTWVDEERCTEQEFDPCVHYRERPTEFVDDRKISYVSKEGCEIFGSIFKNAAEGVALGYYKPNSHEPTVFSPPNSTLIRPFNDDLHRMKNKRGPLELSSSMFCRDSQSNETKTKRCKLAEDETTDSTKQEPGRKESSILMQGLTKVVGLHHTVSATRKVMTTGEKDGSIIAAQ</sequence>
<evidence type="ECO:0000256" key="2">
    <source>
        <dbReference type="ARBA" id="ARBA00023015"/>
    </source>
</evidence>
<reference evidence="8 9" key="1">
    <citation type="submission" date="2020-06" db="EMBL/GenBank/DDBJ databases">
        <title>Transcriptomic and genomic resources for Thalictrum thalictroides and T. hernandezii: Facilitating candidate gene discovery in an emerging model plant lineage.</title>
        <authorList>
            <person name="Arias T."/>
            <person name="Riano-Pachon D.M."/>
            <person name="Di Stilio V.S."/>
        </authorList>
    </citation>
    <scope>NUCLEOTIDE SEQUENCE [LARGE SCALE GENOMIC DNA]</scope>
    <source>
        <strain evidence="9">cv. WT478/WT964</strain>
        <tissue evidence="8">Leaves</tissue>
    </source>
</reference>
<dbReference type="InterPro" id="IPR015300">
    <property type="entry name" value="DNA-bd_pseudobarrel_sf"/>
</dbReference>
<dbReference type="SUPFAM" id="SSF101936">
    <property type="entry name" value="DNA-binding pseudobarrel domain"/>
    <property type="match status" value="5"/>
</dbReference>
<evidence type="ECO:0000256" key="1">
    <source>
        <dbReference type="ARBA" id="ARBA00004123"/>
    </source>
</evidence>
<dbReference type="SMART" id="SM01019">
    <property type="entry name" value="B3"/>
    <property type="match status" value="5"/>
</dbReference>
<evidence type="ECO:0000259" key="7">
    <source>
        <dbReference type="PROSITE" id="PS50863"/>
    </source>
</evidence>
<dbReference type="Pfam" id="PF02362">
    <property type="entry name" value="B3"/>
    <property type="match status" value="5"/>
</dbReference>
<feature type="region of interest" description="Disordered" evidence="6">
    <location>
        <begin position="937"/>
        <end position="964"/>
    </location>
</feature>
<evidence type="ECO:0000256" key="3">
    <source>
        <dbReference type="ARBA" id="ARBA00023125"/>
    </source>
</evidence>
<feature type="domain" description="TF-B3" evidence="7">
    <location>
        <begin position="649"/>
        <end position="741"/>
    </location>
</feature>
<accession>A0A7J6WCT0</accession>
<feature type="compositionally biased region" description="Basic and acidic residues" evidence="6">
    <location>
        <begin position="937"/>
        <end position="961"/>
    </location>
</feature>
<keyword evidence="5" id="KW-0539">Nucleus</keyword>
<feature type="domain" description="TF-B3" evidence="7">
    <location>
        <begin position="372"/>
        <end position="466"/>
    </location>
</feature>
<dbReference type="PANTHER" id="PTHR31391">
    <property type="entry name" value="B3 DOMAIN-CONTAINING PROTEIN OS11G0197600-RELATED"/>
    <property type="match status" value="1"/>
</dbReference>
<dbReference type="InterPro" id="IPR044837">
    <property type="entry name" value="REM16-like"/>
</dbReference>
<feature type="domain" description="TF-B3" evidence="7">
    <location>
        <begin position="6"/>
        <end position="99"/>
    </location>
</feature>
<dbReference type="AlphaFoldDB" id="A0A7J6WCT0"/>
<dbReference type="Proteomes" id="UP000554482">
    <property type="component" value="Unassembled WGS sequence"/>
</dbReference>
<organism evidence="8 9">
    <name type="scientific">Thalictrum thalictroides</name>
    <name type="common">Rue-anemone</name>
    <name type="synonym">Anemone thalictroides</name>
    <dbReference type="NCBI Taxonomy" id="46969"/>
    <lineage>
        <taxon>Eukaryota</taxon>
        <taxon>Viridiplantae</taxon>
        <taxon>Streptophyta</taxon>
        <taxon>Embryophyta</taxon>
        <taxon>Tracheophyta</taxon>
        <taxon>Spermatophyta</taxon>
        <taxon>Magnoliopsida</taxon>
        <taxon>Ranunculales</taxon>
        <taxon>Ranunculaceae</taxon>
        <taxon>Thalictroideae</taxon>
        <taxon>Thalictrum</taxon>
    </lineage>
</organism>
<evidence type="ECO:0000256" key="5">
    <source>
        <dbReference type="ARBA" id="ARBA00023242"/>
    </source>
</evidence>
<dbReference type="OrthoDB" id="1666376at2759"/>
<feature type="region of interest" description="Disordered" evidence="6">
    <location>
        <begin position="321"/>
        <end position="346"/>
    </location>
</feature>
<gene>
    <name evidence="8" type="ORF">FRX31_015275</name>
</gene>
<dbReference type="Gene3D" id="2.40.330.10">
    <property type="entry name" value="DNA-binding pseudobarrel domain"/>
    <property type="match status" value="5"/>
</dbReference>
<dbReference type="PROSITE" id="PS50863">
    <property type="entry name" value="B3"/>
    <property type="match status" value="5"/>
</dbReference>
<dbReference type="CDD" id="cd10017">
    <property type="entry name" value="B3_DNA"/>
    <property type="match status" value="5"/>
</dbReference>
<keyword evidence="9" id="KW-1185">Reference proteome</keyword>
<comment type="subcellular location">
    <subcellularLocation>
        <location evidence="1">Nucleus</location>
    </subcellularLocation>
</comment>
<dbReference type="GO" id="GO:0005634">
    <property type="term" value="C:nucleus"/>
    <property type="evidence" value="ECO:0007669"/>
    <property type="project" value="UniProtKB-SubCell"/>
</dbReference>
<feature type="region of interest" description="Disordered" evidence="6">
    <location>
        <begin position="581"/>
        <end position="619"/>
    </location>
</feature>
<evidence type="ECO:0000313" key="9">
    <source>
        <dbReference type="Proteomes" id="UP000554482"/>
    </source>
</evidence>
<keyword evidence="2" id="KW-0805">Transcription regulation</keyword>
<evidence type="ECO:0000256" key="6">
    <source>
        <dbReference type="SAM" id="MobiDB-lite"/>
    </source>
</evidence>
<feature type="domain" description="TF-B3" evidence="7">
    <location>
        <begin position="478"/>
        <end position="539"/>
    </location>
</feature>
<keyword evidence="4" id="KW-0804">Transcription</keyword>
<protein>
    <submittedName>
        <fullName evidence="8">B3 domain-containing transcription factor vrn1</fullName>
    </submittedName>
</protein>
<name>A0A7J6WCT0_THATH</name>
<keyword evidence="3" id="KW-0238">DNA-binding</keyword>
<dbReference type="PANTHER" id="PTHR31391:SF106">
    <property type="entry name" value="B3 DOMAIN-CONTAINING PROTEIN OS01G0723500"/>
    <property type="match status" value="1"/>
</dbReference>
<evidence type="ECO:0000256" key="4">
    <source>
        <dbReference type="ARBA" id="ARBA00023163"/>
    </source>
</evidence>
<dbReference type="InterPro" id="IPR003340">
    <property type="entry name" value="B3_DNA-bd"/>
</dbReference>
<feature type="compositionally biased region" description="Polar residues" evidence="6">
    <location>
        <begin position="598"/>
        <end position="611"/>
    </location>
</feature>
<comment type="caution">
    <text evidence="8">The sequence shown here is derived from an EMBL/GenBank/DDBJ whole genome shotgun (WGS) entry which is preliminary data.</text>
</comment>
<dbReference type="GO" id="GO:0003677">
    <property type="term" value="F:DNA binding"/>
    <property type="evidence" value="ECO:0007669"/>
    <property type="project" value="UniProtKB-KW"/>
</dbReference>
<proteinExistence type="predicted"/>